<dbReference type="Gene3D" id="3.30.760.10">
    <property type="entry name" value="RNA Cap, Translation Initiation Factor Eif4e"/>
    <property type="match status" value="1"/>
</dbReference>
<evidence type="ECO:0000313" key="9">
    <source>
        <dbReference type="Proteomes" id="UP000001542"/>
    </source>
</evidence>
<feature type="region of interest" description="Disordered" evidence="7">
    <location>
        <begin position="172"/>
        <end position="226"/>
    </location>
</feature>
<reference evidence="8" key="1">
    <citation type="submission" date="2006-10" db="EMBL/GenBank/DDBJ databases">
        <authorList>
            <person name="Amadeo P."/>
            <person name="Zhao Q."/>
            <person name="Wortman J."/>
            <person name="Fraser-Liggett C."/>
            <person name="Carlton J."/>
        </authorList>
    </citation>
    <scope>NUCLEOTIDE SEQUENCE</scope>
    <source>
        <strain evidence="8">G3</strain>
    </source>
</reference>
<dbReference type="VEuPathDB" id="TrichDB:TVAGG3_0828250"/>
<dbReference type="VEuPathDB" id="TrichDB:TVAG_479590"/>
<dbReference type="AlphaFoldDB" id="A2FLM1"/>
<keyword evidence="3" id="KW-0810">Translation regulation</keyword>
<evidence type="ECO:0000256" key="4">
    <source>
        <dbReference type="ARBA" id="ARBA00022884"/>
    </source>
</evidence>
<evidence type="ECO:0000256" key="2">
    <source>
        <dbReference type="ARBA" id="ARBA00022540"/>
    </source>
</evidence>
<name>A2FLM1_TRIV3</name>
<dbReference type="STRING" id="5722.A2FLM1"/>
<dbReference type="FunCoup" id="A2FLM1">
    <property type="interactions" value="514"/>
</dbReference>
<dbReference type="RefSeq" id="XP_001307124.1">
    <property type="nucleotide sequence ID" value="XM_001307123.1"/>
</dbReference>
<dbReference type="KEGG" id="tva:4751922"/>
<dbReference type="GO" id="GO:0016281">
    <property type="term" value="C:eukaryotic translation initiation factor 4F complex"/>
    <property type="evidence" value="ECO:0000318"/>
    <property type="project" value="GO_Central"/>
</dbReference>
<evidence type="ECO:0000256" key="7">
    <source>
        <dbReference type="SAM" id="MobiDB-lite"/>
    </source>
</evidence>
<reference evidence="8" key="2">
    <citation type="journal article" date="2007" name="Science">
        <title>Draft genome sequence of the sexually transmitted pathogen Trichomonas vaginalis.</title>
        <authorList>
            <person name="Carlton J.M."/>
            <person name="Hirt R.P."/>
            <person name="Silva J.C."/>
            <person name="Delcher A.L."/>
            <person name="Schatz M."/>
            <person name="Zhao Q."/>
            <person name="Wortman J.R."/>
            <person name="Bidwell S.L."/>
            <person name="Alsmark U.C.M."/>
            <person name="Besteiro S."/>
            <person name="Sicheritz-Ponten T."/>
            <person name="Noel C.J."/>
            <person name="Dacks J.B."/>
            <person name="Foster P.G."/>
            <person name="Simillion C."/>
            <person name="Van de Peer Y."/>
            <person name="Miranda-Saavedra D."/>
            <person name="Barton G.J."/>
            <person name="Westrop G.D."/>
            <person name="Mueller S."/>
            <person name="Dessi D."/>
            <person name="Fiori P.L."/>
            <person name="Ren Q."/>
            <person name="Paulsen I."/>
            <person name="Zhang H."/>
            <person name="Bastida-Corcuera F.D."/>
            <person name="Simoes-Barbosa A."/>
            <person name="Brown M.T."/>
            <person name="Hayes R.D."/>
            <person name="Mukherjee M."/>
            <person name="Okumura C.Y."/>
            <person name="Schneider R."/>
            <person name="Smith A.J."/>
            <person name="Vanacova S."/>
            <person name="Villalvazo M."/>
            <person name="Haas B.J."/>
            <person name="Pertea M."/>
            <person name="Feldblyum T.V."/>
            <person name="Utterback T.R."/>
            <person name="Shu C.L."/>
            <person name="Osoegawa K."/>
            <person name="de Jong P.J."/>
            <person name="Hrdy I."/>
            <person name="Horvathova L."/>
            <person name="Zubacova Z."/>
            <person name="Dolezal P."/>
            <person name="Malik S.B."/>
            <person name="Logsdon J.M. Jr."/>
            <person name="Henze K."/>
            <person name="Gupta A."/>
            <person name="Wang C.C."/>
            <person name="Dunne R.L."/>
            <person name="Upcroft J.A."/>
            <person name="Upcroft P."/>
            <person name="White O."/>
            <person name="Salzberg S.L."/>
            <person name="Tang P."/>
            <person name="Chiu C.-H."/>
            <person name="Lee Y.-S."/>
            <person name="Embley T.M."/>
            <person name="Coombs G.H."/>
            <person name="Mottram J.C."/>
            <person name="Tachezy J."/>
            <person name="Fraser-Liggett C.M."/>
            <person name="Johnson P.J."/>
        </authorList>
    </citation>
    <scope>NUCLEOTIDE SEQUENCE [LARGE SCALE GENOMIC DNA]</scope>
    <source>
        <strain evidence="8">G3</strain>
    </source>
</reference>
<dbReference type="PANTHER" id="PTHR11960">
    <property type="entry name" value="EUKARYOTIC TRANSLATION INITIATION FACTOR 4E RELATED"/>
    <property type="match status" value="1"/>
</dbReference>
<keyword evidence="5 6" id="KW-0648">Protein biosynthesis</keyword>
<dbReference type="EMBL" id="DS113871">
    <property type="protein sequence ID" value="EAX94194.1"/>
    <property type="molecule type" value="Genomic_DNA"/>
</dbReference>
<evidence type="ECO:0000256" key="5">
    <source>
        <dbReference type="ARBA" id="ARBA00022917"/>
    </source>
</evidence>
<dbReference type="SUPFAM" id="SSF55418">
    <property type="entry name" value="eIF4e-like"/>
    <property type="match status" value="1"/>
</dbReference>
<dbReference type="OMA" id="GIFNCTI"/>
<evidence type="ECO:0000256" key="1">
    <source>
        <dbReference type="ARBA" id="ARBA00009860"/>
    </source>
</evidence>
<evidence type="ECO:0000313" key="8">
    <source>
        <dbReference type="EMBL" id="EAX94194.1"/>
    </source>
</evidence>
<dbReference type="GO" id="GO:0000340">
    <property type="term" value="F:RNA 7-methylguanosine cap binding"/>
    <property type="evidence" value="ECO:0000318"/>
    <property type="project" value="GO_Central"/>
</dbReference>
<organism evidence="8 9">
    <name type="scientific">Trichomonas vaginalis (strain ATCC PRA-98 / G3)</name>
    <dbReference type="NCBI Taxonomy" id="412133"/>
    <lineage>
        <taxon>Eukaryota</taxon>
        <taxon>Metamonada</taxon>
        <taxon>Parabasalia</taxon>
        <taxon>Trichomonadida</taxon>
        <taxon>Trichomonadidae</taxon>
        <taxon>Trichomonas</taxon>
    </lineage>
</organism>
<dbReference type="OrthoDB" id="590761at2759"/>
<dbReference type="InterPro" id="IPR001040">
    <property type="entry name" value="TIF_eIF_4E"/>
</dbReference>
<protein>
    <submittedName>
        <fullName evidence="8">Eukaryotic initiation factor 4E family protein</fullName>
    </submittedName>
</protein>
<sequence>MTTKHLVEGVSHHALSKPWTFSYCIPSGQGKSNIAWEKFIHPLTDFSSYEDFFAIYNSIEPPSDLPKACRYYVFQKGIQPMWEDQANQNGTQYTVEIPNPNEKNKEKGVILEAQNKWLDLVLSVFTTFPVDKINGIEYNNRGTTIRLGVWTRKLENDKEKDEIAAKIKEVLGPLGNNLEAKPMQTAPANENQPRKNGGRGHNDRRPKSSNQNHKPKQRNDHPHPNK</sequence>
<comment type="similarity">
    <text evidence="1 6">Belongs to the eukaryotic initiation factor 4E family.</text>
</comment>
<proteinExistence type="inferred from homology"/>
<evidence type="ECO:0000256" key="3">
    <source>
        <dbReference type="ARBA" id="ARBA00022845"/>
    </source>
</evidence>
<dbReference type="GO" id="GO:0003743">
    <property type="term" value="F:translation initiation factor activity"/>
    <property type="evidence" value="ECO:0000318"/>
    <property type="project" value="GO_Central"/>
</dbReference>
<dbReference type="InParanoid" id="A2FLM1"/>
<dbReference type="Pfam" id="PF01652">
    <property type="entry name" value="IF4E"/>
    <property type="match status" value="1"/>
</dbReference>
<dbReference type="SMR" id="A2FLM1"/>
<keyword evidence="9" id="KW-1185">Reference proteome</keyword>
<dbReference type="PANTHER" id="PTHR11960:SF8">
    <property type="entry name" value="EUKARYOTIC TRANSLATION INITIATION FACTOR 4E1-RELATED"/>
    <property type="match status" value="1"/>
</dbReference>
<dbReference type="InterPro" id="IPR023398">
    <property type="entry name" value="TIF_eIF4e-like"/>
</dbReference>
<dbReference type="GO" id="GO:0006413">
    <property type="term" value="P:translational initiation"/>
    <property type="evidence" value="ECO:0000318"/>
    <property type="project" value="GO_Central"/>
</dbReference>
<dbReference type="Proteomes" id="UP000001542">
    <property type="component" value="Unassembled WGS sequence"/>
</dbReference>
<dbReference type="eggNOG" id="KOG1670">
    <property type="taxonomic scope" value="Eukaryota"/>
</dbReference>
<keyword evidence="2 6" id="KW-0396">Initiation factor</keyword>
<gene>
    <name evidence="8" type="ORF">TVAG_479590</name>
</gene>
<keyword evidence="4 6" id="KW-0694">RNA-binding</keyword>
<dbReference type="FunFam" id="3.30.760.10:FF:000045">
    <property type="entry name" value="Eukaryotic initiation factor 4E family protein"/>
    <property type="match status" value="1"/>
</dbReference>
<evidence type="ECO:0000256" key="6">
    <source>
        <dbReference type="RuleBase" id="RU004374"/>
    </source>
</evidence>
<feature type="compositionally biased region" description="Basic and acidic residues" evidence="7">
    <location>
        <begin position="217"/>
        <end position="226"/>
    </location>
</feature>
<dbReference type="GO" id="GO:0006417">
    <property type="term" value="P:regulation of translation"/>
    <property type="evidence" value="ECO:0007669"/>
    <property type="project" value="UniProtKB-KW"/>
</dbReference>
<accession>A2FLM1</accession>